<accession>A0A6M3JM07</accession>
<dbReference type="EMBL" id="MT141744">
    <property type="protein sequence ID" value="QJA69877.1"/>
    <property type="molecule type" value="Genomic_DNA"/>
</dbReference>
<feature type="compositionally biased region" description="Basic and acidic residues" evidence="1">
    <location>
        <begin position="54"/>
        <end position="64"/>
    </location>
</feature>
<name>A0A6M3JM07_9ZZZZ</name>
<evidence type="ECO:0000313" key="2">
    <source>
        <dbReference type="EMBL" id="QJA69877.1"/>
    </source>
</evidence>
<proteinExistence type="predicted"/>
<feature type="region of interest" description="Disordered" evidence="1">
    <location>
        <begin position="1"/>
        <end position="64"/>
    </location>
</feature>
<reference evidence="2" key="1">
    <citation type="submission" date="2020-03" db="EMBL/GenBank/DDBJ databases">
        <title>The deep terrestrial virosphere.</title>
        <authorList>
            <person name="Holmfeldt K."/>
            <person name="Nilsson E."/>
            <person name="Simone D."/>
            <person name="Lopez-Fernandez M."/>
            <person name="Wu X."/>
            <person name="de Brujin I."/>
            <person name="Lundin D."/>
            <person name="Andersson A."/>
            <person name="Bertilsson S."/>
            <person name="Dopson M."/>
        </authorList>
    </citation>
    <scope>NUCLEOTIDE SEQUENCE</scope>
    <source>
        <strain evidence="2">MM415A04198</strain>
    </source>
</reference>
<feature type="compositionally biased region" description="Basic residues" evidence="1">
    <location>
        <begin position="15"/>
        <end position="35"/>
    </location>
</feature>
<protein>
    <submittedName>
        <fullName evidence="2">Uncharacterized protein</fullName>
    </submittedName>
</protein>
<organism evidence="2">
    <name type="scientific">viral metagenome</name>
    <dbReference type="NCBI Taxonomy" id="1070528"/>
    <lineage>
        <taxon>unclassified sequences</taxon>
        <taxon>metagenomes</taxon>
        <taxon>organismal metagenomes</taxon>
    </lineage>
</organism>
<evidence type="ECO:0000256" key="1">
    <source>
        <dbReference type="SAM" id="MobiDB-lite"/>
    </source>
</evidence>
<sequence>MKTVKEVLATGASKKGGRKGGGSRKIGRNKTKCARYRGEGRREKNKVKKQAKNAKREAKDKLRR</sequence>
<feature type="compositionally biased region" description="Basic residues" evidence="1">
    <location>
        <begin position="43"/>
        <end position="53"/>
    </location>
</feature>
<gene>
    <name evidence="2" type="ORF">MM415A04198_0003</name>
</gene>
<dbReference type="AlphaFoldDB" id="A0A6M3JM07"/>